<dbReference type="STRING" id="6832.A0A553PCS3"/>
<feature type="region of interest" description="Disordered" evidence="8">
    <location>
        <begin position="396"/>
        <end position="416"/>
    </location>
</feature>
<feature type="transmembrane region" description="Helical" evidence="9">
    <location>
        <begin position="683"/>
        <end position="703"/>
    </location>
</feature>
<feature type="transmembrane region" description="Helical" evidence="9">
    <location>
        <begin position="553"/>
        <end position="576"/>
    </location>
</feature>
<feature type="transmembrane region" description="Helical" evidence="9">
    <location>
        <begin position="611"/>
        <end position="633"/>
    </location>
</feature>
<dbReference type="InterPro" id="IPR046349">
    <property type="entry name" value="C1-like_sf"/>
</dbReference>
<evidence type="ECO:0000256" key="6">
    <source>
        <dbReference type="ARBA" id="ARBA00023136"/>
    </source>
</evidence>
<feature type="compositionally biased region" description="Basic and acidic residues" evidence="8">
    <location>
        <begin position="102"/>
        <end position="115"/>
    </location>
</feature>
<evidence type="ECO:0000256" key="9">
    <source>
        <dbReference type="SAM" id="Phobius"/>
    </source>
</evidence>
<feature type="compositionally biased region" description="Basic and acidic residues" evidence="8">
    <location>
        <begin position="978"/>
        <end position="988"/>
    </location>
</feature>
<keyword evidence="7" id="KW-0407">Ion channel</keyword>
<feature type="compositionally biased region" description="Polar residues" evidence="8">
    <location>
        <begin position="939"/>
        <end position="951"/>
    </location>
</feature>
<protein>
    <recommendedName>
        <fullName evidence="10">Ion transport domain-containing protein</fullName>
    </recommendedName>
</protein>
<dbReference type="GO" id="GO:0034703">
    <property type="term" value="C:cation channel complex"/>
    <property type="evidence" value="ECO:0007669"/>
    <property type="project" value="TreeGrafter"/>
</dbReference>
<dbReference type="Pfam" id="PF00520">
    <property type="entry name" value="Ion_trans"/>
    <property type="match status" value="1"/>
</dbReference>
<comment type="caution">
    <text evidence="11">The sequence shown here is derived from an EMBL/GenBank/DDBJ whole genome shotgun (WGS) entry which is preliminary data.</text>
</comment>
<feature type="domain" description="Ion transport" evidence="10">
    <location>
        <begin position="617"/>
        <end position="884"/>
    </location>
</feature>
<accession>A0A553PCS3</accession>
<feature type="compositionally biased region" description="Polar residues" evidence="8">
    <location>
        <begin position="116"/>
        <end position="129"/>
    </location>
</feature>
<evidence type="ECO:0000256" key="4">
    <source>
        <dbReference type="ARBA" id="ARBA00022989"/>
    </source>
</evidence>
<evidence type="ECO:0000256" key="5">
    <source>
        <dbReference type="ARBA" id="ARBA00023065"/>
    </source>
</evidence>
<evidence type="ECO:0000256" key="1">
    <source>
        <dbReference type="ARBA" id="ARBA00004141"/>
    </source>
</evidence>
<evidence type="ECO:0000256" key="7">
    <source>
        <dbReference type="ARBA" id="ARBA00023303"/>
    </source>
</evidence>
<reference evidence="11 12" key="1">
    <citation type="journal article" date="2018" name="Nat. Ecol. Evol.">
        <title>Genomic signatures of mitonuclear coevolution across populations of Tigriopus californicus.</title>
        <authorList>
            <person name="Barreto F.S."/>
            <person name="Watson E.T."/>
            <person name="Lima T.G."/>
            <person name="Willett C.S."/>
            <person name="Edmands S."/>
            <person name="Li W."/>
            <person name="Burton R.S."/>
        </authorList>
    </citation>
    <scope>NUCLEOTIDE SEQUENCE [LARGE SCALE GENOMIC DNA]</scope>
    <source>
        <strain evidence="11 12">San Diego</strain>
    </source>
</reference>
<comment type="subcellular location">
    <subcellularLocation>
        <location evidence="1">Membrane</location>
        <topology evidence="1">Multi-pass membrane protein</topology>
    </subcellularLocation>
</comment>
<feature type="region of interest" description="Disordered" evidence="8">
    <location>
        <begin position="935"/>
        <end position="957"/>
    </location>
</feature>
<proteinExistence type="predicted"/>
<evidence type="ECO:0000313" key="12">
    <source>
        <dbReference type="Proteomes" id="UP000318571"/>
    </source>
</evidence>
<feature type="region of interest" description="Disordered" evidence="8">
    <location>
        <begin position="978"/>
        <end position="997"/>
    </location>
</feature>
<sequence length="997" mass="116069">MTSYDVERYYVSPQTNTYGTVSTRDYASLPRDPSRTTQLSAYQRSIPGQSVARQFHDHVDNSAFPMDPTTGFNSRSELRFRATSRSGWDRISRELEREIRKKEKERIDKDKREESQPTQAKMQSPTPKSQSEDTTKSSPPPVDDEHELKLVRGGPAQRRGAIKQVKVVTEFKGHKFVAKFFRNPSFCSFCQGFLWENKNFYKMYLLLCVEKNIGQLKSYTNRATELKKSWLENKTFNADGFFENLFDSLISKAVEMNNSKALSEVLSAAQDSSSLSIKKPLNHQALINVCESENRKLAEVFLFKGYRLQSTHFKKEIDKDSKKEIKAGRKEESETESEQESEKNFCLFMPFFPPKPKKGNKKKDEIQNYRILRAMAQPCYILSQFVVIYERLKTVQQNPDEQDSPKKKGDTLRRNDSHCSPLDDMFRPIFPCSKHVECNDPVFRCFEMVKIANKCARNVPEYREEYEEIGARCSNLTVELLQNCKDTNEVETFLSDKIGALRFFRLEIANKIKYPRLQIAIQNNHRAFVGHMFCQQVLRTHWHGNVPWLGKGFWFKLVYCFIQVLFTVPFVISYLIREIIRGPRNGNESRNTEERSKRPYNCNLDEPLNRFISFTGMYLAFVALVILSVMCSVTDRDQLLNNFHWYHSCLFIFTIAMIVNDAYILTSVRSVVKAFNFWRTYDLVMHSFLLMAFIARILMGKIHPCIDGECSEDVMRKRVPFDMFSNCALSVAAVMSGMRLFYWCQLHDRIGPIVINLSKVIMDLATFTVIFLIMIMSFGIGIVSLKVKNLAIYPGRNSTTDNEPPQYDLYDFSVWDYIVAFLETCLSLFWSSLNPEEPTEFYMDRMDGIFLHIIYGAYCVACVIVLLNLLIAIMNATIQKVSDSEHLYWKFVRTSIWIEFVGEENGLPMPFTGLLATLNLAKHLIGRCKQRWRDDSDVSGKTQSPDDVNSIQERKEVREEQNKLLYDLIQRYWRNQNKKDSRWKENESKISMSMEEN</sequence>
<dbReference type="Proteomes" id="UP000318571">
    <property type="component" value="Chromosome 2"/>
</dbReference>
<keyword evidence="3 9" id="KW-0812">Transmembrane</keyword>
<gene>
    <name evidence="11" type="ORF">TCAL_14553</name>
</gene>
<dbReference type="InterPro" id="IPR005821">
    <property type="entry name" value="Ion_trans_dom"/>
</dbReference>
<dbReference type="GO" id="GO:0070679">
    <property type="term" value="F:inositol 1,4,5 trisphosphate binding"/>
    <property type="evidence" value="ECO:0007669"/>
    <property type="project" value="TreeGrafter"/>
</dbReference>
<dbReference type="SUPFAM" id="SSF57889">
    <property type="entry name" value="Cysteine-rich domain"/>
    <property type="match status" value="1"/>
</dbReference>
<dbReference type="GO" id="GO:0005886">
    <property type="term" value="C:plasma membrane"/>
    <property type="evidence" value="ECO:0007669"/>
    <property type="project" value="TreeGrafter"/>
</dbReference>
<dbReference type="InterPro" id="IPR002153">
    <property type="entry name" value="TRPC_channel"/>
</dbReference>
<dbReference type="GO" id="GO:0015279">
    <property type="term" value="F:store-operated calcium channel activity"/>
    <property type="evidence" value="ECO:0007669"/>
    <property type="project" value="TreeGrafter"/>
</dbReference>
<evidence type="ECO:0000256" key="8">
    <source>
        <dbReference type="SAM" id="MobiDB-lite"/>
    </source>
</evidence>
<evidence type="ECO:0000256" key="2">
    <source>
        <dbReference type="ARBA" id="ARBA00022448"/>
    </source>
</evidence>
<dbReference type="PRINTS" id="PR01097">
    <property type="entry name" value="TRNSRECEPTRP"/>
</dbReference>
<dbReference type="GO" id="GO:0051480">
    <property type="term" value="P:regulation of cytosolic calcium ion concentration"/>
    <property type="evidence" value="ECO:0007669"/>
    <property type="project" value="TreeGrafter"/>
</dbReference>
<feature type="region of interest" description="Disordered" evidence="8">
    <location>
        <begin position="16"/>
        <end position="38"/>
    </location>
</feature>
<feature type="transmembrane region" description="Helical" evidence="9">
    <location>
        <begin position="764"/>
        <end position="785"/>
    </location>
</feature>
<dbReference type="PANTHER" id="PTHR10117">
    <property type="entry name" value="TRANSIENT RECEPTOR POTENTIAL CHANNEL"/>
    <property type="match status" value="1"/>
</dbReference>
<keyword evidence="5" id="KW-0406">Ion transport</keyword>
<dbReference type="Gene3D" id="3.30.60.20">
    <property type="match status" value="1"/>
</dbReference>
<evidence type="ECO:0000313" key="11">
    <source>
        <dbReference type="EMBL" id="TRY75485.1"/>
    </source>
</evidence>
<keyword evidence="6 9" id="KW-0472">Membrane</keyword>
<evidence type="ECO:0000256" key="3">
    <source>
        <dbReference type="ARBA" id="ARBA00022692"/>
    </source>
</evidence>
<keyword evidence="12" id="KW-1185">Reference proteome</keyword>
<feature type="transmembrane region" description="Helical" evidence="9">
    <location>
        <begin position="853"/>
        <end position="874"/>
    </location>
</feature>
<feature type="compositionally biased region" description="Basic and acidic residues" evidence="8">
    <location>
        <begin position="319"/>
        <end position="332"/>
    </location>
</feature>
<dbReference type="EMBL" id="VCGU01000005">
    <property type="protein sequence ID" value="TRY75485.1"/>
    <property type="molecule type" value="Genomic_DNA"/>
</dbReference>
<feature type="region of interest" description="Disordered" evidence="8">
    <location>
        <begin position="102"/>
        <end position="157"/>
    </location>
</feature>
<keyword evidence="4 9" id="KW-1133">Transmembrane helix</keyword>
<dbReference type="PANTHER" id="PTHR10117:SF54">
    <property type="entry name" value="TRANSIENT RECEPTOR POTENTIAL-GAMMA PROTEIN"/>
    <property type="match status" value="1"/>
</dbReference>
<feature type="transmembrane region" description="Helical" evidence="9">
    <location>
        <begin position="645"/>
        <end position="663"/>
    </location>
</feature>
<evidence type="ECO:0000259" key="10">
    <source>
        <dbReference type="Pfam" id="PF00520"/>
    </source>
</evidence>
<feature type="compositionally biased region" description="Basic and acidic residues" evidence="8">
    <location>
        <begin position="403"/>
        <end position="416"/>
    </location>
</feature>
<feature type="region of interest" description="Disordered" evidence="8">
    <location>
        <begin position="319"/>
        <end position="342"/>
    </location>
</feature>
<feature type="transmembrane region" description="Helical" evidence="9">
    <location>
        <begin position="723"/>
        <end position="743"/>
    </location>
</feature>
<organism evidence="11 12">
    <name type="scientific">Tigriopus californicus</name>
    <name type="common">Marine copepod</name>
    <dbReference type="NCBI Taxonomy" id="6832"/>
    <lineage>
        <taxon>Eukaryota</taxon>
        <taxon>Metazoa</taxon>
        <taxon>Ecdysozoa</taxon>
        <taxon>Arthropoda</taxon>
        <taxon>Crustacea</taxon>
        <taxon>Multicrustacea</taxon>
        <taxon>Hexanauplia</taxon>
        <taxon>Copepoda</taxon>
        <taxon>Harpacticoida</taxon>
        <taxon>Harpacticidae</taxon>
        <taxon>Tigriopus</taxon>
    </lineage>
</organism>
<keyword evidence="2" id="KW-0813">Transport</keyword>
<name>A0A553PCS3_TIGCA</name>
<feature type="compositionally biased region" description="Polar residues" evidence="8">
    <location>
        <begin position="16"/>
        <end position="25"/>
    </location>
</feature>
<dbReference type="AlphaFoldDB" id="A0A553PCS3"/>